<organism evidence="1 2">
    <name type="scientific">Liquidambar formosana</name>
    <name type="common">Formosan gum</name>
    <dbReference type="NCBI Taxonomy" id="63359"/>
    <lineage>
        <taxon>Eukaryota</taxon>
        <taxon>Viridiplantae</taxon>
        <taxon>Streptophyta</taxon>
        <taxon>Embryophyta</taxon>
        <taxon>Tracheophyta</taxon>
        <taxon>Spermatophyta</taxon>
        <taxon>Magnoliopsida</taxon>
        <taxon>eudicotyledons</taxon>
        <taxon>Gunneridae</taxon>
        <taxon>Pentapetalae</taxon>
        <taxon>Saxifragales</taxon>
        <taxon>Altingiaceae</taxon>
        <taxon>Liquidambar</taxon>
    </lineage>
</organism>
<evidence type="ECO:0000313" key="2">
    <source>
        <dbReference type="Proteomes" id="UP001415857"/>
    </source>
</evidence>
<accession>A0AAP0RV39</accession>
<dbReference type="SUPFAM" id="SSF52540">
    <property type="entry name" value="P-loop containing nucleoside triphosphate hydrolases"/>
    <property type="match status" value="1"/>
</dbReference>
<comment type="caution">
    <text evidence="1">The sequence shown here is derived from an EMBL/GenBank/DDBJ whole genome shotgun (WGS) entry which is preliminary data.</text>
</comment>
<sequence length="146" mass="16250">MKNRLSLSDEDEEFEPSKSVYCWWRRAAKFDESVKLKVELPNISTLTPRLKVLRELERLALVAVEGLDELRHKLLAYCSGDFWVPTGGIKKEEMDIPPAITILLVGFSGSGKSALVNLMYSVLGRCGLIPFAQTSGESNSSEENAD</sequence>
<gene>
    <name evidence="1" type="ORF">L1049_005215</name>
</gene>
<name>A0AAP0RV39_LIQFO</name>
<keyword evidence="2" id="KW-1185">Reference proteome</keyword>
<protein>
    <submittedName>
        <fullName evidence="1">Uncharacterized protein</fullName>
    </submittedName>
</protein>
<evidence type="ECO:0000313" key="1">
    <source>
        <dbReference type="EMBL" id="KAK9282301.1"/>
    </source>
</evidence>
<dbReference type="AlphaFoldDB" id="A0AAP0RV39"/>
<dbReference type="InterPro" id="IPR027417">
    <property type="entry name" value="P-loop_NTPase"/>
</dbReference>
<proteinExistence type="predicted"/>
<reference evidence="1 2" key="1">
    <citation type="journal article" date="2024" name="Plant J.">
        <title>Genome sequences and population genomics reveal climatic adaptation and genomic divergence between two closely related sweetgum species.</title>
        <authorList>
            <person name="Xu W.Q."/>
            <person name="Ren C.Q."/>
            <person name="Zhang X.Y."/>
            <person name="Comes H.P."/>
            <person name="Liu X.H."/>
            <person name="Li Y.G."/>
            <person name="Kettle C.J."/>
            <person name="Jalonen R."/>
            <person name="Gaisberger H."/>
            <person name="Ma Y.Z."/>
            <person name="Qiu Y.X."/>
        </authorList>
    </citation>
    <scope>NUCLEOTIDE SEQUENCE [LARGE SCALE GENOMIC DNA]</scope>
    <source>
        <strain evidence="1">Hangzhou</strain>
    </source>
</reference>
<dbReference type="EMBL" id="JBBPBK010000007">
    <property type="protein sequence ID" value="KAK9282301.1"/>
    <property type="molecule type" value="Genomic_DNA"/>
</dbReference>
<dbReference type="Proteomes" id="UP001415857">
    <property type="component" value="Unassembled WGS sequence"/>
</dbReference>